<dbReference type="InterPro" id="IPR010230">
    <property type="entry name" value="FeS-cluster_ATPase_SufC"/>
</dbReference>
<dbReference type="AlphaFoldDB" id="A0A955HZ12"/>
<organism evidence="5 6">
    <name type="scientific">Candidatus Dojkabacteria bacterium</name>
    <dbReference type="NCBI Taxonomy" id="2099670"/>
    <lineage>
        <taxon>Bacteria</taxon>
        <taxon>Candidatus Dojkabacteria</taxon>
    </lineage>
</organism>
<dbReference type="Pfam" id="PF00005">
    <property type="entry name" value="ABC_tran"/>
    <property type="match status" value="1"/>
</dbReference>
<reference evidence="5" key="2">
    <citation type="journal article" date="2021" name="Microbiome">
        <title>Successional dynamics and alternative stable states in a saline activated sludge microbial community over 9 years.</title>
        <authorList>
            <person name="Wang Y."/>
            <person name="Ye J."/>
            <person name="Ju F."/>
            <person name="Liu L."/>
            <person name="Boyd J.A."/>
            <person name="Deng Y."/>
            <person name="Parks D.H."/>
            <person name="Jiang X."/>
            <person name="Yin X."/>
            <person name="Woodcroft B.J."/>
            <person name="Tyson G.W."/>
            <person name="Hugenholtz P."/>
            <person name="Polz M.F."/>
            <person name="Zhang T."/>
        </authorList>
    </citation>
    <scope>NUCLEOTIDE SEQUENCE</scope>
    <source>
        <strain evidence="5">HKST-UBA16</strain>
    </source>
</reference>
<evidence type="ECO:0000313" key="5">
    <source>
        <dbReference type="EMBL" id="MCA9375172.1"/>
    </source>
</evidence>
<feature type="domain" description="ABC transporter" evidence="4">
    <location>
        <begin position="15"/>
        <end position="83"/>
    </location>
</feature>
<comment type="caution">
    <text evidence="5">The sequence shown here is derived from an EMBL/GenBank/DDBJ whole genome shotgun (WGS) entry which is preliminary data.</text>
</comment>
<proteinExistence type="inferred from homology"/>
<dbReference type="SUPFAM" id="SSF52540">
    <property type="entry name" value="P-loop containing nucleoside triphosphate hydrolases"/>
    <property type="match status" value="1"/>
</dbReference>
<name>A0A955HZ12_9BACT</name>
<accession>A0A955HZ12</accession>
<dbReference type="PANTHER" id="PTHR43204:SF1">
    <property type="entry name" value="ABC TRANSPORTER I FAMILY MEMBER 6, CHLOROPLASTIC"/>
    <property type="match status" value="1"/>
</dbReference>
<gene>
    <name evidence="5" type="ORF">KC622_02470</name>
</gene>
<protein>
    <submittedName>
        <fullName evidence="5">ATP-binding cassette domain-containing protein</fullName>
    </submittedName>
</protein>
<dbReference type="GO" id="GO:0016887">
    <property type="term" value="F:ATP hydrolysis activity"/>
    <property type="evidence" value="ECO:0007669"/>
    <property type="project" value="InterPro"/>
</dbReference>
<sequence>MLNLSAQLEDGKEILSSVNLKVNKGEIHLLMGKNGAGKSSLGQVIAGISELKTTGSIVFNNEELLGKEPDEIARSGIFLAYQSPVEVPGV</sequence>
<keyword evidence="2" id="KW-0547">Nucleotide-binding</keyword>
<evidence type="ECO:0000259" key="4">
    <source>
        <dbReference type="Pfam" id="PF00005"/>
    </source>
</evidence>
<reference evidence="5" key="1">
    <citation type="submission" date="2020-04" db="EMBL/GenBank/DDBJ databases">
        <authorList>
            <person name="Zhang T."/>
        </authorList>
    </citation>
    <scope>NUCLEOTIDE SEQUENCE</scope>
    <source>
        <strain evidence="5">HKST-UBA16</strain>
    </source>
</reference>
<dbReference type="EMBL" id="JAGQLM010000103">
    <property type="protein sequence ID" value="MCA9375172.1"/>
    <property type="molecule type" value="Genomic_DNA"/>
</dbReference>
<evidence type="ECO:0000256" key="2">
    <source>
        <dbReference type="ARBA" id="ARBA00022741"/>
    </source>
</evidence>
<dbReference type="PANTHER" id="PTHR43204">
    <property type="entry name" value="ABC TRANSPORTER I FAMILY MEMBER 6, CHLOROPLASTIC"/>
    <property type="match status" value="1"/>
</dbReference>
<keyword evidence="3 5" id="KW-0067">ATP-binding</keyword>
<evidence type="ECO:0000313" key="6">
    <source>
        <dbReference type="Proteomes" id="UP000748332"/>
    </source>
</evidence>
<dbReference type="Proteomes" id="UP000748332">
    <property type="component" value="Unassembled WGS sequence"/>
</dbReference>
<evidence type="ECO:0000256" key="3">
    <source>
        <dbReference type="ARBA" id="ARBA00022840"/>
    </source>
</evidence>
<dbReference type="InterPro" id="IPR003439">
    <property type="entry name" value="ABC_transporter-like_ATP-bd"/>
</dbReference>
<comment type="similarity">
    <text evidence="1">Belongs to the ABC transporter superfamily. Ycf16 family.</text>
</comment>
<evidence type="ECO:0000256" key="1">
    <source>
        <dbReference type="ARBA" id="ARBA00006216"/>
    </source>
</evidence>
<dbReference type="GO" id="GO:0005524">
    <property type="term" value="F:ATP binding"/>
    <property type="evidence" value="ECO:0007669"/>
    <property type="project" value="UniProtKB-KW"/>
</dbReference>
<dbReference type="Gene3D" id="3.40.50.300">
    <property type="entry name" value="P-loop containing nucleotide triphosphate hydrolases"/>
    <property type="match status" value="1"/>
</dbReference>
<feature type="non-terminal residue" evidence="5">
    <location>
        <position position="90"/>
    </location>
</feature>
<dbReference type="InterPro" id="IPR027417">
    <property type="entry name" value="P-loop_NTPase"/>
</dbReference>